<dbReference type="Gene3D" id="1.10.150.60">
    <property type="entry name" value="ARID DNA-binding domain"/>
    <property type="match status" value="1"/>
</dbReference>
<dbReference type="GO" id="GO:0005634">
    <property type="term" value="C:nucleus"/>
    <property type="evidence" value="ECO:0007669"/>
    <property type="project" value="UniProtKB-UniRule"/>
</dbReference>
<evidence type="ECO:0000259" key="3">
    <source>
        <dbReference type="PROSITE" id="PS50118"/>
    </source>
</evidence>
<feature type="region of interest" description="Disordered" evidence="2">
    <location>
        <begin position="120"/>
        <end position="183"/>
    </location>
</feature>
<dbReference type="Proteomes" id="UP000325081">
    <property type="component" value="Unassembled WGS sequence"/>
</dbReference>
<organism evidence="5 6">
    <name type="scientific">Striga asiatica</name>
    <name type="common">Asiatic witchweed</name>
    <name type="synonym">Buchnera asiatica</name>
    <dbReference type="NCBI Taxonomy" id="4170"/>
    <lineage>
        <taxon>Eukaryota</taxon>
        <taxon>Viridiplantae</taxon>
        <taxon>Streptophyta</taxon>
        <taxon>Embryophyta</taxon>
        <taxon>Tracheophyta</taxon>
        <taxon>Spermatophyta</taxon>
        <taxon>Magnoliopsida</taxon>
        <taxon>eudicotyledons</taxon>
        <taxon>Gunneridae</taxon>
        <taxon>Pentapetalae</taxon>
        <taxon>asterids</taxon>
        <taxon>lamiids</taxon>
        <taxon>Lamiales</taxon>
        <taxon>Orobanchaceae</taxon>
        <taxon>Buchnereae</taxon>
        <taxon>Striga</taxon>
    </lineage>
</organism>
<keyword evidence="1" id="KW-0238">DNA-binding</keyword>
<dbReference type="InterPro" id="IPR009071">
    <property type="entry name" value="HMG_box_dom"/>
</dbReference>
<protein>
    <submittedName>
        <fullName evidence="5">High mobility group</fullName>
    </submittedName>
</protein>
<dbReference type="OrthoDB" id="1919336at2759"/>
<dbReference type="SUPFAM" id="SSF46774">
    <property type="entry name" value="ARID-like"/>
    <property type="match status" value="1"/>
</dbReference>
<feature type="domain" description="HMG box" evidence="3">
    <location>
        <begin position="182"/>
        <end position="251"/>
    </location>
</feature>
<dbReference type="GO" id="GO:0003677">
    <property type="term" value="F:DNA binding"/>
    <property type="evidence" value="ECO:0007669"/>
    <property type="project" value="UniProtKB-UniRule"/>
</dbReference>
<dbReference type="SMART" id="SM00501">
    <property type="entry name" value="BRIGHT"/>
    <property type="match status" value="1"/>
</dbReference>
<dbReference type="InterPro" id="IPR036431">
    <property type="entry name" value="ARID_dom_sf"/>
</dbReference>
<keyword evidence="6" id="KW-1185">Reference proteome</keyword>
<feature type="region of interest" description="Disordered" evidence="2">
    <location>
        <begin position="274"/>
        <end position="308"/>
    </location>
</feature>
<dbReference type="Pfam" id="PF09011">
    <property type="entry name" value="HMG_box_2"/>
    <property type="match status" value="1"/>
</dbReference>
<feature type="domain" description="ARID" evidence="4">
    <location>
        <begin position="24"/>
        <end position="114"/>
    </location>
</feature>
<dbReference type="PANTHER" id="PTHR46691">
    <property type="entry name" value="HIGH MOBILITY GROUP B PROTEIN 9"/>
    <property type="match status" value="1"/>
</dbReference>
<evidence type="ECO:0000313" key="6">
    <source>
        <dbReference type="Proteomes" id="UP000325081"/>
    </source>
</evidence>
<evidence type="ECO:0000259" key="4">
    <source>
        <dbReference type="PROSITE" id="PS51011"/>
    </source>
</evidence>
<dbReference type="SMART" id="SM00398">
    <property type="entry name" value="HMG"/>
    <property type="match status" value="1"/>
</dbReference>
<dbReference type="Gene3D" id="1.10.30.10">
    <property type="entry name" value="High mobility group box domain"/>
    <property type="match status" value="1"/>
</dbReference>
<dbReference type="EMBL" id="BKCP01007181">
    <property type="protein sequence ID" value="GER44973.1"/>
    <property type="molecule type" value="Genomic_DNA"/>
</dbReference>
<accession>A0A5A7QI77</accession>
<feature type="DNA-binding region" description="HMG box" evidence="1">
    <location>
        <begin position="182"/>
        <end position="251"/>
    </location>
</feature>
<keyword evidence="1" id="KW-0539">Nucleus</keyword>
<feature type="region of interest" description="Disordered" evidence="2">
    <location>
        <begin position="1"/>
        <end position="24"/>
    </location>
</feature>
<feature type="compositionally biased region" description="Low complexity" evidence="2">
    <location>
        <begin position="129"/>
        <end position="140"/>
    </location>
</feature>
<dbReference type="PROSITE" id="PS51011">
    <property type="entry name" value="ARID"/>
    <property type="match status" value="1"/>
</dbReference>
<evidence type="ECO:0000256" key="2">
    <source>
        <dbReference type="SAM" id="MobiDB-lite"/>
    </source>
</evidence>
<sequence>MEKTVDSSGEFPGRKTESTVVSDQTSEDHFYGQVEKLNESSGLSLVFNFRDTKLDLYCLYKEVIERGGFHQVTKLGKWDDVASASNPISSVLTSASQLQNIYQALLIQYELMDSRNMAEKGSSWQDKTSSGCGASSSFSTGKRRHIDQDSQLDNCPREVASERKARRKKSNAKNLKTDPDAPLKPRSGYSIYLRLEIDRLKKIYGEKANGMNIREMVTNAWRSLSDEEKQPYFEASKIDKERYRKEMGAYNNKQLNDEPKVGPTDDVYHVSLSLDEPKVGPTDDVANNKGPGGPVGVPYDSNNDWAFY</sequence>
<dbReference type="AlphaFoldDB" id="A0A5A7QI77"/>
<comment type="caution">
    <text evidence="5">The sequence shown here is derived from an EMBL/GenBank/DDBJ whole genome shotgun (WGS) entry which is preliminary data.</text>
</comment>
<dbReference type="Pfam" id="PF01388">
    <property type="entry name" value="ARID"/>
    <property type="match status" value="1"/>
</dbReference>
<evidence type="ECO:0000256" key="1">
    <source>
        <dbReference type="PROSITE-ProRule" id="PRU00267"/>
    </source>
</evidence>
<dbReference type="SMART" id="SM01014">
    <property type="entry name" value="ARID"/>
    <property type="match status" value="1"/>
</dbReference>
<evidence type="ECO:0000313" key="5">
    <source>
        <dbReference type="EMBL" id="GER44973.1"/>
    </source>
</evidence>
<dbReference type="PROSITE" id="PS50118">
    <property type="entry name" value="HMG_BOX_2"/>
    <property type="match status" value="1"/>
</dbReference>
<dbReference type="SUPFAM" id="SSF47095">
    <property type="entry name" value="HMG-box"/>
    <property type="match status" value="1"/>
</dbReference>
<dbReference type="PANTHER" id="PTHR46691:SF5">
    <property type="entry name" value="HMG (HIGH MOBILITY GROUP) BOX PROTEIN"/>
    <property type="match status" value="1"/>
</dbReference>
<proteinExistence type="predicted"/>
<gene>
    <name evidence="5" type="ORF">STAS_21888</name>
</gene>
<dbReference type="InterPro" id="IPR036910">
    <property type="entry name" value="HMG_box_dom_sf"/>
</dbReference>
<dbReference type="InterPro" id="IPR001606">
    <property type="entry name" value="ARID_dom"/>
</dbReference>
<reference evidence="6" key="1">
    <citation type="journal article" date="2019" name="Curr. Biol.">
        <title>Genome Sequence of Striga asiatica Provides Insight into the Evolution of Plant Parasitism.</title>
        <authorList>
            <person name="Yoshida S."/>
            <person name="Kim S."/>
            <person name="Wafula E.K."/>
            <person name="Tanskanen J."/>
            <person name="Kim Y.M."/>
            <person name="Honaas L."/>
            <person name="Yang Z."/>
            <person name="Spallek T."/>
            <person name="Conn C.E."/>
            <person name="Ichihashi Y."/>
            <person name="Cheong K."/>
            <person name="Cui S."/>
            <person name="Der J.P."/>
            <person name="Gundlach H."/>
            <person name="Jiao Y."/>
            <person name="Hori C."/>
            <person name="Ishida J.K."/>
            <person name="Kasahara H."/>
            <person name="Kiba T."/>
            <person name="Kim M.S."/>
            <person name="Koo N."/>
            <person name="Laohavisit A."/>
            <person name="Lee Y.H."/>
            <person name="Lumba S."/>
            <person name="McCourt P."/>
            <person name="Mortimer J.C."/>
            <person name="Mutuku J.M."/>
            <person name="Nomura T."/>
            <person name="Sasaki-Sekimoto Y."/>
            <person name="Seto Y."/>
            <person name="Wang Y."/>
            <person name="Wakatake T."/>
            <person name="Sakakibara H."/>
            <person name="Demura T."/>
            <person name="Yamaguchi S."/>
            <person name="Yoneyama K."/>
            <person name="Manabe R.I."/>
            <person name="Nelson D.C."/>
            <person name="Schulman A.H."/>
            <person name="Timko M.P."/>
            <person name="dePamphilis C.W."/>
            <person name="Choi D."/>
            <person name="Shirasu K."/>
        </authorList>
    </citation>
    <scope>NUCLEOTIDE SEQUENCE [LARGE SCALE GENOMIC DNA]</scope>
    <source>
        <strain evidence="6">cv. UVA1</strain>
    </source>
</reference>
<name>A0A5A7QI77_STRAF</name>